<comment type="caution">
    <text evidence="1">The sequence shown here is derived from an EMBL/GenBank/DDBJ whole genome shotgun (WGS) entry which is preliminary data.</text>
</comment>
<accession>A0A822YSE4</accession>
<dbReference type="PANTHER" id="PTHR34278:SF1">
    <property type="entry name" value="PROTEIN THI031, PUTATIVE-RELATED"/>
    <property type="match status" value="1"/>
</dbReference>
<keyword evidence="2" id="KW-1185">Reference proteome</keyword>
<organism evidence="1 2">
    <name type="scientific">Nelumbo nucifera</name>
    <name type="common">Sacred lotus</name>
    <dbReference type="NCBI Taxonomy" id="4432"/>
    <lineage>
        <taxon>Eukaryota</taxon>
        <taxon>Viridiplantae</taxon>
        <taxon>Streptophyta</taxon>
        <taxon>Embryophyta</taxon>
        <taxon>Tracheophyta</taxon>
        <taxon>Spermatophyta</taxon>
        <taxon>Magnoliopsida</taxon>
        <taxon>Proteales</taxon>
        <taxon>Nelumbonaceae</taxon>
        <taxon>Nelumbo</taxon>
    </lineage>
</organism>
<reference evidence="1 2" key="1">
    <citation type="journal article" date="2020" name="Mol. Biol. Evol.">
        <title>Distinct Expression and Methylation Patterns for Genes with Different Fates following a Single Whole-Genome Duplication in Flowering Plants.</title>
        <authorList>
            <person name="Shi T."/>
            <person name="Rahmani R.S."/>
            <person name="Gugger P.F."/>
            <person name="Wang M."/>
            <person name="Li H."/>
            <person name="Zhang Y."/>
            <person name="Li Z."/>
            <person name="Wang Q."/>
            <person name="Van de Peer Y."/>
            <person name="Marchal K."/>
            <person name="Chen J."/>
        </authorList>
    </citation>
    <scope>NUCLEOTIDE SEQUENCE [LARGE SCALE GENOMIC DNA]</scope>
    <source>
        <tissue evidence="1">Leaf</tissue>
    </source>
</reference>
<name>A0A822YSE4_NELNU</name>
<dbReference type="AlphaFoldDB" id="A0A822YSE4"/>
<dbReference type="Proteomes" id="UP000607653">
    <property type="component" value="Unassembled WGS sequence"/>
</dbReference>
<dbReference type="PANTHER" id="PTHR34278">
    <property type="entry name" value="PROTEIN THI031, PUTATIVE-RELATED"/>
    <property type="match status" value="1"/>
</dbReference>
<gene>
    <name evidence="1" type="ORF">HUJ06_004990</name>
</gene>
<proteinExistence type="predicted"/>
<evidence type="ECO:0000313" key="1">
    <source>
        <dbReference type="EMBL" id="DAD34349.1"/>
    </source>
</evidence>
<protein>
    <submittedName>
        <fullName evidence="1">Uncharacterized protein</fullName>
    </submittedName>
</protein>
<sequence length="192" mass="21582">MKREGRQHGMVRCYMVLPSPYNPRPNSRIINKLESPPTAGIYTKVSSKPTNHSKFTGKCGRPKCDGCHIHPACKSRVKAKGTQKLRSCDVVTDHRLVAWRVVDNRGWELKCAGVSATEILNHLSNDLWDDDGEVEDYAGDVEEQQEIPMREIEEVNNGVEDDDDDCMSFCDVGFVLEQVEDGDEGWCLVGEI</sequence>
<dbReference type="EMBL" id="DUZY01000004">
    <property type="protein sequence ID" value="DAD34349.1"/>
    <property type="molecule type" value="Genomic_DNA"/>
</dbReference>
<evidence type="ECO:0000313" key="2">
    <source>
        <dbReference type="Proteomes" id="UP000607653"/>
    </source>
</evidence>